<evidence type="ECO:0000313" key="2">
    <source>
        <dbReference type="EMBL" id="CAI9151975.1"/>
    </source>
</evidence>
<keyword evidence="3" id="KW-1185">Reference proteome</keyword>
<gene>
    <name evidence="2" type="ORF">MRATA1EN1_LOCUS937</name>
</gene>
<proteinExistence type="predicted"/>
<accession>A0ABN8XRE8</accession>
<feature type="region of interest" description="Disordered" evidence="1">
    <location>
        <begin position="1"/>
        <end position="42"/>
    </location>
</feature>
<sequence>MKARKMDGSPQATCCVGRRSPGLRSGPELRVPREKAGGASGEVMGRVLPASQGAQDVPSRDSASLWVGSLSATGPLPCGGRTPSVFPQVPSARRGGCCLCPLALPCPPPRRPHLQP</sequence>
<reference evidence="2" key="1">
    <citation type="submission" date="2023-04" db="EMBL/GenBank/DDBJ databases">
        <authorList>
            <consortium name="ELIXIR-Norway"/>
        </authorList>
    </citation>
    <scope>NUCLEOTIDE SEQUENCE [LARGE SCALE GENOMIC DNA]</scope>
</reference>
<dbReference type="Proteomes" id="UP001176941">
    <property type="component" value="Chromosome 1"/>
</dbReference>
<organism evidence="2 3">
    <name type="scientific">Rangifer tarandus platyrhynchus</name>
    <name type="common">Svalbard reindeer</name>
    <dbReference type="NCBI Taxonomy" id="3082113"/>
    <lineage>
        <taxon>Eukaryota</taxon>
        <taxon>Metazoa</taxon>
        <taxon>Chordata</taxon>
        <taxon>Craniata</taxon>
        <taxon>Vertebrata</taxon>
        <taxon>Euteleostomi</taxon>
        <taxon>Mammalia</taxon>
        <taxon>Eutheria</taxon>
        <taxon>Laurasiatheria</taxon>
        <taxon>Artiodactyla</taxon>
        <taxon>Ruminantia</taxon>
        <taxon>Pecora</taxon>
        <taxon>Cervidae</taxon>
        <taxon>Odocoileinae</taxon>
        <taxon>Rangifer</taxon>
    </lineage>
</organism>
<evidence type="ECO:0000313" key="3">
    <source>
        <dbReference type="Proteomes" id="UP001176941"/>
    </source>
</evidence>
<dbReference type="EMBL" id="OX459937">
    <property type="protein sequence ID" value="CAI9151975.1"/>
    <property type="molecule type" value="Genomic_DNA"/>
</dbReference>
<name>A0ABN8XRE8_RANTA</name>
<protein>
    <submittedName>
        <fullName evidence="2">Uncharacterized protein</fullName>
    </submittedName>
</protein>
<evidence type="ECO:0000256" key="1">
    <source>
        <dbReference type="SAM" id="MobiDB-lite"/>
    </source>
</evidence>